<organism evidence="10 11">
    <name type="scientific">Thermococcus peptonophilus</name>
    <dbReference type="NCBI Taxonomy" id="53952"/>
    <lineage>
        <taxon>Archaea</taxon>
        <taxon>Methanobacteriati</taxon>
        <taxon>Methanobacteriota</taxon>
        <taxon>Thermococci</taxon>
        <taxon>Thermococcales</taxon>
        <taxon>Thermococcaceae</taxon>
        <taxon>Thermococcus</taxon>
    </lineage>
</organism>
<keyword evidence="7 9" id="KW-1133">Transmembrane helix</keyword>
<dbReference type="GO" id="GO:0016020">
    <property type="term" value="C:membrane"/>
    <property type="evidence" value="ECO:0007669"/>
    <property type="project" value="UniProtKB-SubCell"/>
</dbReference>
<sequence>MLMMLIATAVFMAWAIGANDSAKAVGTAVGSGILGFKRAVLLIGVFVFIGAFLGGSGVSNTVSGLARGMEPVTIGLVLFSAAITVTLASLWGNPISTTQAIIGALVGATLAEGLPVDWPVVGKIVLTWIISPALAGVLAVGTYIPYKHLLNRIKHLGLLELTQKWLAFTASAYASFNLGANELANVIGLADGGSGVKGLLAIALGIGALTFSYEVMMTVGRDLAPLGPTSGFSAQMGAALAVTLANLFGIPVSSGQAIVGAISGVSLYKGEKLNKKALKGILRGWVTAPTASGVLAFILVSLFSSF</sequence>
<evidence type="ECO:0000313" key="11">
    <source>
        <dbReference type="Proteomes" id="UP000073604"/>
    </source>
</evidence>
<gene>
    <name evidence="10" type="ORF">A0127_01265</name>
</gene>
<feature type="transmembrane region" description="Helical" evidence="9">
    <location>
        <begin position="239"/>
        <end position="268"/>
    </location>
</feature>
<comment type="subcellular location">
    <subcellularLocation>
        <location evidence="2">Membrane</location>
        <topology evidence="2">Multi-pass membrane protein</topology>
    </subcellularLocation>
</comment>
<evidence type="ECO:0000256" key="9">
    <source>
        <dbReference type="SAM" id="Phobius"/>
    </source>
</evidence>
<evidence type="ECO:0000256" key="8">
    <source>
        <dbReference type="ARBA" id="ARBA00023136"/>
    </source>
</evidence>
<dbReference type="AlphaFoldDB" id="A0A142CSZ4"/>
<dbReference type="Proteomes" id="UP000073604">
    <property type="component" value="Chromosome"/>
</dbReference>
<dbReference type="PANTHER" id="PTHR11101">
    <property type="entry name" value="PHOSPHATE TRANSPORTER"/>
    <property type="match status" value="1"/>
</dbReference>
<evidence type="ECO:0000256" key="3">
    <source>
        <dbReference type="ARBA" id="ARBA00009916"/>
    </source>
</evidence>
<dbReference type="PANTHER" id="PTHR11101:SF80">
    <property type="entry name" value="PHOSPHATE TRANSPORTER"/>
    <property type="match status" value="1"/>
</dbReference>
<dbReference type="OrthoDB" id="101311at2157"/>
<evidence type="ECO:0000256" key="1">
    <source>
        <dbReference type="ARBA" id="ARBA00001981"/>
    </source>
</evidence>
<comment type="similarity">
    <text evidence="3">Belongs to the inorganic phosphate transporter (PiT) (TC 2.A.20) family.</text>
</comment>
<keyword evidence="5" id="KW-0592">Phosphate transport</keyword>
<evidence type="ECO:0000256" key="5">
    <source>
        <dbReference type="ARBA" id="ARBA00022592"/>
    </source>
</evidence>
<dbReference type="GO" id="GO:0005315">
    <property type="term" value="F:phosphate transmembrane transporter activity"/>
    <property type="evidence" value="ECO:0007669"/>
    <property type="project" value="InterPro"/>
</dbReference>
<dbReference type="InterPro" id="IPR001204">
    <property type="entry name" value="Phos_transporter"/>
</dbReference>
<evidence type="ECO:0000256" key="4">
    <source>
        <dbReference type="ARBA" id="ARBA00022448"/>
    </source>
</evidence>
<evidence type="ECO:0000256" key="2">
    <source>
        <dbReference type="ARBA" id="ARBA00004141"/>
    </source>
</evidence>
<keyword evidence="11" id="KW-1185">Reference proteome</keyword>
<dbReference type="KEGG" id="tpep:A0127_01265"/>
<comment type="function">
    <text evidence="1">Potential transporter for phosphate.</text>
</comment>
<proteinExistence type="inferred from homology"/>
<feature type="transmembrane region" description="Helical" evidence="9">
    <location>
        <begin position="199"/>
        <end position="219"/>
    </location>
</feature>
<keyword evidence="4" id="KW-0813">Transport</keyword>
<reference evidence="11" key="1">
    <citation type="submission" date="2016-03" db="EMBL/GenBank/DDBJ databases">
        <authorList>
            <person name="Oger P.M."/>
        </authorList>
    </citation>
    <scope>NUCLEOTIDE SEQUENCE [LARGE SCALE GENOMIC DNA]</scope>
    <source>
        <strain evidence="11">OG-1</strain>
    </source>
</reference>
<evidence type="ECO:0000256" key="7">
    <source>
        <dbReference type="ARBA" id="ARBA00022989"/>
    </source>
</evidence>
<dbReference type="Pfam" id="PF01384">
    <property type="entry name" value="PHO4"/>
    <property type="match status" value="2"/>
</dbReference>
<dbReference type="RefSeq" id="WP_062386917.1">
    <property type="nucleotide sequence ID" value="NZ_CP014750.1"/>
</dbReference>
<accession>A0A142CSZ4</accession>
<dbReference type="GO" id="GO:0035435">
    <property type="term" value="P:phosphate ion transmembrane transport"/>
    <property type="evidence" value="ECO:0007669"/>
    <property type="project" value="TreeGrafter"/>
</dbReference>
<keyword evidence="6 9" id="KW-0812">Transmembrane</keyword>
<dbReference type="STRING" id="53952.A0127_01265"/>
<feature type="transmembrane region" description="Helical" evidence="9">
    <location>
        <begin position="280"/>
        <end position="303"/>
    </location>
</feature>
<name>A0A142CSZ4_9EURY</name>
<feature type="transmembrane region" description="Helical" evidence="9">
    <location>
        <begin position="40"/>
        <end position="60"/>
    </location>
</feature>
<evidence type="ECO:0000256" key="6">
    <source>
        <dbReference type="ARBA" id="ARBA00022692"/>
    </source>
</evidence>
<dbReference type="EMBL" id="CP014750">
    <property type="protein sequence ID" value="AMQ17896.1"/>
    <property type="molecule type" value="Genomic_DNA"/>
</dbReference>
<feature type="transmembrane region" description="Helical" evidence="9">
    <location>
        <begin position="72"/>
        <end position="91"/>
    </location>
</feature>
<feature type="transmembrane region" description="Helical" evidence="9">
    <location>
        <begin position="124"/>
        <end position="146"/>
    </location>
</feature>
<protein>
    <submittedName>
        <fullName evidence="10">Sodium:phosphate symporter</fullName>
    </submittedName>
</protein>
<keyword evidence="8 9" id="KW-0472">Membrane</keyword>
<evidence type="ECO:0000313" key="10">
    <source>
        <dbReference type="EMBL" id="AMQ17896.1"/>
    </source>
</evidence>
<dbReference type="GeneID" id="27139133"/>